<dbReference type="InterPro" id="IPR021799">
    <property type="entry name" value="PIN-like_prokaryotic"/>
</dbReference>
<comment type="caution">
    <text evidence="1">The sequence shown here is derived from an EMBL/GenBank/DDBJ whole genome shotgun (WGS) entry which is preliminary data.</text>
</comment>
<evidence type="ECO:0000313" key="1">
    <source>
        <dbReference type="EMBL" id="MBD2778786.1"/>
    </source>
</evidence>
<dbReference type="Proteomes" id="UP000629098">
    <property type="component" value="Unassembled WGS sequence"/>
</dbReference>
<dbReference type="Pfam" id="PF11848">
    <property type="entry name" value="DUF3368"/>
    <property type="match status" value="1"/>
</dbReference>
<gene>
    <name evidence="1" type="ORF">ICL16_43775</name>
</gene>
<proteinExistence type="predicted"/>
<organism evidence="1 2">
    <name type="scientific">Iningainema tapete BLCC-T55</name>
    <dbReference type="NCBI Taxonomy" id="2748662"/>
    <lineage>
        <taxon>Bacteria</taxon>
        <taxon>Bacillati</taxon>
        <taxon>Cyanobacteriota</taxon>
        <taxon>Cyanophyceae</taxon>
        <taxon>Nostocales</taxon>
        <taxon>Scytonemataceae</taxon>
        <taxon>Iningainema tapete</taxon>
    </lineage>
</organism>
<dbReference type="PANTHER" id="PTHR39550">
    <property type="entry name" value="SLL0658 PROTEIN"/>
    <property type="match status" value="1"/>
</dbReference>
<accession>A0A8J7CBV7</accession>
<reference evidence="1" key="1">
    <citation type="submission" date="2020-09" db="EMBL/GenBank/DDBJ databases">
        <title>Iningainema tapete sp. nov. (Scytonemataceae, Cyanobacteria) from greenhouses in central Florida (USA) produces two types of nodularin with biosynthetic potential for microcystin-LR and anabaenopeptins.</title>
        <authorList>
            <person name="Berthold D.E."/>
            <person name="Lefler F.W."/>
            <person name="Huang I.-S."/>
            <person name="Abdulla H."/>
            <person name="Zimba P.V."/>
            <person name="Laughinghouse H.D. IV."/>
        </authorList>
    </citation>
    <scope>NUCLEOTIDE SEQUENCE</scope>
    <source>
        <strain evidence="1">BLCCT55</strain>
    </source>
</reference>
<keyword evidence="2" id="KW-1185">Reference proteome</keyword>
<sequence length="162" mass="17530">MKAISNSSVLIALSRIGQLSLLNERFPQGVLLPEAVWHEVVMSGSGQPGAEEVASATGFTVNKVANESLVSLLRIELDAGEAEAIALFNEEPVDAILLDEKNARRVARRLCLPILGTVGILIWAKQTGLIPSLKEQLDALQNQGKFRLSNLVYQESLNKVGE</sequence>
<name>A0A8J7CBV7_9CYAN</name>
<dbReference type="RefSeq" id="WP_190838876.1">
    <property type="nucleotide sequence ID" value="NZ_CAWPPI010000134.1"/>
</dbReference>
<dbReference type="EMBL" id="JACXAE010000134">
    <property type="protein sequence ID" value="MBD2778786.1"/>
    <property type="molecule type" value="Genomic_DNA"/>
</dbReference>
<dbReference type="AlphaFoldDB" id="A0A8J7CBV7"/>
<evidence type="ECO:0000313" key="2">
    <source>
        <dbReference type="Proteomes" id="UP000629098"/>
    </source>
</evidence>
<dbReference type="PANTHER" id="PTHR39550:SF1">
    <property type="entry name" value="SLL0658 PROTEIN"/>
    <property type="match status" value="1"/>
</dbReference>
<protein>
    <submittedName>
        <fullName evidence="1">DUF3368 domain-containing protein</fullName>
    </submittedName>
</protein>